<dbReference type="Proteomes" id="UP000245523">
    <property type="component" value="Unassembled WGS sequence"/>
</dbReference>
<feature type="domain" description="Lipocalin-like" evidence="2">
    <location>
        <begin position="47"/>
        <end position="120"/>
    </location>
</feature>
<dbReference type="InterPro" id="IPR024311">
    <property type="entry name" value="Lipocalin-like"/>
</dbReference>
<comment type="caution">
    <text evidence="3">The sequence shown here is derived from an EMBL/GenBank/DDBJ whole genome shotgun (WGS) entry which is preliminary data.</text>
</comment>
<keyword evidence="4" id="KW-1185">Reference proteome</keyword>
<evidence type="ECO:0000256" key="1">
    <source>
        <dbReference type="SAM" id="SignalP"/>
    </source>
</evidence>
<keyword evidence="1" id="KW-0732">Signal</keyword>
<gene>
    <name evidence="3" type="ORF">B0H50_101233</name>
</gene>
<evidence type="ECO:0000313" key="4">
    <source>
        <dbReference type="Proteomes" id="UP000245523"/>
    </source>
</evidence>
<dbReference type="EMBL" id="QGHD01000001">
    <property type="protein sequence ID" value="PWL04219.1"/>
    <property type="molecule type" value="Genomic_DNA"/>
</dbReference>
<dbReference type="RefSeq" id="WP_106198070.1">
    <property type="nucleotide sequence ID" value="NZ_JAXEIU010000038.1"/>
</dbReference>
<accession>A0ABX5LP78</accession>
<evidence type="ECO:0000313" key="3">
    <source>
        <dbReference type="EMBL" id="PWL04219.1"/>
    </source>
</evidence>
<organism evidence="3 4">
    <name type="scientific">Hallerella porci</name>
    <dbReference type="NCBI Taxonomy" id="1945871"/>
    <lineage>
        <taxon>Bacteria</taxon>
        <taxon>Pseudomonadati</taxon>
        <taxon>Fibrobacterota</taxon>
        <taxon>Fibrobacteria</taxon>
        <taxon>Fibrobacterales</taxon>
        <taxon>Fibrobacteraceae</taxon>
        <taxon>Hallerella</taxon>
    </lineage>
</organism>
<protein>
    <submittedName>
        <fullName evidence="3">Lipocalin-like protein</fullName>
    </submittedName>
</protein>
<dbReference type="Pfam" id="PF13648">
    <property type="entry name" value="Lipocalin_4"/>
    <property type="match status" value="1"/>
</dbReference>
<feature type="signal peptide" evidence="1">
    <location>
        <begin position="1"/>
        <end position="18"/>
    </location>
</feature>
<feature type="chain" id="PRO_5047426891" evidence="1">
    <location>
        <begin position="19"/>
        <end position="178"/>
    </location>
</feature>
<sequence>MKKSFVVVGLLASALAFTACSSSSSSSSKSLADACAAGISEECLTSGVWNMNAFYTQNEAGAYEAAVSLSSPTKLVFSDTGTFELTYSTDPDIQSEGTELLGASESGTWTLVGNVLTMNVVFGTDTFDKPIVANATVTATALGGFQLNLGGVVIHKGAFPAKKTAGIFEIFDGVDLAE</sequence>
<dbReference type="PROSITE" id="PS51257">
    <property type="entry name" value="PROKAR_LIPOPROTEIN"/>
    <property type="match status" value="1"/>
</dbReference>
<evidence type="ECO:0000259" key="2">
    <source>
        <dbReference type="Pfam" id="PF13648"/>
    </source>
</evidence>
<name>A0ABX5LP78_9BACT</name>
<reference evidence="3 4" key="1">
    <citation type="submission" date="2018-05" db="EMBL/GenBank/DDBJ databases">
        <title>Animal gut microbial communities from fecal samples from Wisconsin, USA.</title>
        <authorList>
            <person name="Neumann A."/>
        </authorList>
    </citation>
    <scope>NUCLEOTIDE SEQUENCE [LARGE SCALE GENOMIC DNA]</scope>
    <source>
        <strain evidence="3 4">UWS4</strain>
    </source>
</reference>
<proteinExistence type="predicted"/>